<comment type="caution">
    <text evidence="1">The sequence shown here is derived from an EMBL/GenBank/DDBJ whole genome shotgun (WGS) entry which is preliminary data.</text>
</comment>
<keyword evidence="2" id="KW-1185">Reference proteome</keyword>
<gene>
    <name evidence="1" type="ORF">LTS18_004139</name>
</gene>
<sequence>MDTPPLKRRRIDAAASTLKKPFKSPFRTPLKPKDDNAEHVESPNVEQPKALSNNENLTPNAASKTPYTPLRPSALHTQSRVSTPSTRLNRTTSKPGATLEDDSESMQLSRNSRRLHALHTSLTSDIDTLQQALALLTPGTTSGRLKDDELEDLIQVWKDATRAAAEEVFASTKDRVMKMGGVSAWREADALKAQRQRERQREDWAEQVEEGKRARARERTRLRVRERRVERGMDPDEEGDDEEEEGEEEEEEESEAEEEELANDGVEGEETETAGDAKKDVTKGADDEAFTMDMMLKTLNVDVELVGWDVRRQMWIG</sequence>
<reference evidence="1" key="1">
    <citation type="submission" date="2024-09" db="EMBL/GenBank/DDBJ databases">
        <title>Black Yeasts Isolated from many extreme environments.</title>
        <authorList>
            <person name="Coleine C."/>
            <person name="Stajich J.E."/>
            <person name="Selbmann L."/>
        </authorList>
    </citation>
    <scope>NUCLEOTIDE SEQUENCE</scope>
    <source>
        <strain evidence="1">CCFEE 5737</strain>
    </source>
</reference>
<proteinExistence type="predicted"/>
<dbReference type="EMBL" id="JAWDJW010007312">
    <property type="protein sequence ID" value="KAK3062392.1"/>
    <property type="molecule type" value="Genomic_DNA"/>
</dbReference>
<organism evidence="1 2">
    <name type="scientific">Coniosporium uncinatum</name>
    <dbReference type="NCBI Taxonomy" id="93489"/>
    <lineage>
        <taxon>Eukaryota</taxon>
        <taxon>Fungi</taxon>
        <taxon>Dikarya</taxon>
        <taxon>Ascomycota</taxon>
        <taxon>Pezizomycotina</taxon>
        <taxon>Dothideomycetes</taxon>
        <taxon>Dothideomycetes incertae sedis</taxon>
        <taxon>Coniosporium</taxon>
    </lineage>
</organism>
<evidence type="ECO:0000313" key="2">
    <source>
        <dbReference type="Proteomes" id="UP001186974"/>
    </source>
</evidence>
<dbReference type="Proteomes" id="UP001186974">
    <property type="component" value="Unassembled WGS sequence"/>
</dbReference>
<accession>A0ACC3D637</accession>
<evidence type="ECO:0000313" key="1">
    <source>
        <dbReference type="EMBL" id="KAK3062392.1"/>
    </source>
</evidence>
<name>A0ACC3D637_9PEZI</name>
<protein>
    <submittedName>
        <fullName evidence="1">Uncharacterized protein</fullName>
    </submittedName>
</protein>